<evidence type="ECO:0000256" key="5">
    <source>
        <dbReference type="ARBA" id="ARBA00022989"/>
    </source>
</evidence>
<feature type="region of interest" description="Disordered" evidence="8">
    <location>
        <begin position="415"/>
        <end position="443"/>
    </location>
</feature>
<dbReference type="PANTHER" id="PTHR23028">
    <property type="entry name" value="ACETYLTRANSFERASE"/>
    <property type="match status" value="1"/>
</dbReference>
<proteinExistence type="predicted"/>
<keyword evidence="4 9" id="KW-0812">Transmembrane</keyword>
<name>A0A852RGG7_9ACTN</name>
<evidence type="ECO:0000256" key="6">
    <source>
        <dbReference type="ARBA" id="ARBA00023136"/>
    </source>
</evidence>
<dbReference type="InterPro" id="IPR036514">
    <property type="entry name" value="SGNH_hydro_sf"/>
</dbReference>
<evidence type="ECO:0000259" key="10">
    <source>
        <dbReference type="Pfam" id="PF01757"/>
    </source>
</evidence>
<keyword evidence="12" id="KW-1185">Reference proteome</keyword>
<feature type="domain" description="Acyltransferase 3" evidence="10">
    <location>
        <begin position="16"/>
        <end position="342"/>
    </location>
</feature>
<protein>
    <submittedName>
        <fullName evidence="11">Peptidoglycan/LPS O-acetylase OafA/YrhL</fullName>
    </submittedName>
</protein>
<feature type="transmembrane region" description="Helical" evidence="9">
    <location>
        <begin position="205"/>
        <end position="227"/>
    </location>
</feature>
<evidence type="ECO:0000256" key="8">
    <source>
        <dbReference type="SAM" id="MobiDB-lite"/>
    </source>
</evidence>
<keyword evidence="3" id="KW-0808">Transferase</keyword>
<dbReference type="InterPro" id="IPR002656">
    <property type="entry name" value="Acyl_transf_3_dom"/>
</dbReference>
<feature type="transmembrane region" description="Helical" evidence="9">
    <location>
        <begin position="153"/>
        <end position="169"/>
    </location>
</feature>
<feature type="transmembrane region" description="Helical" evidence="9">
    <location>
        <begin position="371"/>
        <end position="392"/>
    </location>
</feature>
<dbReference type="Proteomes" id="UP000582231">
    <property type="component" value="Unassembled WGS sequence"/>
</dbReference>
<keyword evidence="7" id="KW-0012">Acyltransferase</keyword>
<gene>
    <name evidence="11" type="ORF">BJ958_001801</name>
</gene>
<dbReference type="RefSeq" id="WP_179726529.1">
    <property type="nucleotide sequence ID" value="NZ_BAABEF010000001.1"/>
</dbReference>
<feature type="transmembrane region" description="Helical" evidence="9">
    <location>
        <begin position="12"/>
        <end position="35"/>
    </location>
</feature>
<comment type="caution">
    <text evidence="11">The sequence shown here is derived from an EMBL/GenBank/DDBJ whole genome shotgun (WGS) entry which is preliminary data.</text>
</comment>
<dbReference type="Gene3D" id="3.40.50.1110">
    <property type="entry name" value="SGNH hydrolase"/>
    <property type="match status" value="1"/>
</dbReference>
<organism evidence="11 12">
    <name type="scientific">Nocardioides kongjuensis</name>
    <dbReference type="NCBI Taxonomy" id="349522"/>
    <lineage>
        <taxon>Bacteria</taxon>
        <taxon>Bacillati</taxon>
        <taxon>Actinomycetota</taxon>
        <taxon>Actinomycetes</taxon>
        <taxon>Propionibacteriales</taxon>
        <taxon>Nocardioidaceae</taxon>
        <taxon>Nocardioides</taxon>
    </lineage>
</organism>
<feature type="transmembrane region" description="Helical" evidence="9">
    <location>
        <begin position="328"/>
        <end position="346"/>
    </location>
</feature>
<feature type="compositionally biased region" description="Pro residues" evidence="8">
    <location>
        <begin position="419"/>
        <end position="435"/>
    </location>
</feature>
<dbReference type="GO" id="GO:0016747">
    <property type="term" value="F:acyltransferase activity, transferring groups other than amino-acyl groups"/>
    <property type="evidence" value="ECO:0007669"/>
    <property type="project" value="InterPro"/>
</dbReference>
<sequence length="603" mass="63593">MNPIDRLPASRPARVLALDGLRGVAVLAVVGYHLFPHRLPGGFLGVDMFFVLSGFLITAHLVRDADASGRPRLAQFWVRRARRILPALLAVLLAVTATAGLLGGALEVRLRQQVLAALTFSSNWYQAGVPSSYADRFEAPVLQHLWSLAVEEQFYLLWPLLLWLLLTLTRRTGSQRRGQAVALLAVLSVAAMAAGHVGGASLNRLYFGTDTHGFALLVGSAAALWTVEVRLRTAVAAATGTLLAIAALPWASPLTYLGGTAAVAGATALVVLHVTADSRRPDCGRSPVAIALSARWLRWAGERSFGIYLWHWPVIVVLLQVAPGVPLAVAAVPITLALAALSWRHLEQPVQRVGYRASAQRVAALGRRSGLVGVAVSTVVAALVSASVTAGIGNSRDHSALQVSLDSGRAAIEAHRAAPPAPAPAPGPAPGPGPASSPWAVPAPNDGRDLTVIGDSVTVAAAPALYDLLPQADIRARVGMQMWSLEKRIRDLRRAGTLRPVVVIALGTNGDFAAHQLADAIGAAGPGHRFVLVTASGPRSWIGPANAKLRHYVRTHENARIADWAALRSRVPDFAGDRIHPGPRGGAVLARLVSRTAASFYTS</sequence>
<dbReference type="SUPFAM" id="SSF52266">
    <property type="entry name" value="SGNH hydrolase"/>
    <property type="match status" value="1"/>
</dbReference>
<keyword evidence="5 9" id="KW-1133">Transmembrane helix</keyword>
<comment type="subcellular location">
    <subcellularLocation>
        <location evidence="1">Cell membrane</location>
        <topology evidence="1">Multi-pass membrane protein</topology>
    </subcellularLocation>
</comment>
<feature type="transmembrane region" description="Helical" evidence="9">
    <location>
        <begin position="41"/>
        <end position="63"/>
    </location>
</feature>
<evidence type="ECO:0000313" key="11">
    <source>
        <dbReference type="EMBL" id="NYD30255.1"/>
    </source>
</evidence>
<dbReference type="Pfam" id="PF01757">
    <property type="entry name" value="Acyl_transf_3"/>
    <property type="match status" value="1"/>
</dbReference>
<reference evidence="11 12" key="1">
    <citation type="submission" date="2020-07" db="EMBL/GenBank/DDBJ databases">
        <title>Sequencing the genomes of 1000 actinobacteria strains.</title>
        <authorList>
            <person name="Klenk H.-P."/>
        </authorList>
    </citation>
    <scope>NUCLEOTIDE SEQUENCE [LARGE SCALE GENOMIC DNA]</scope>
    <source>
        <strain evidence="11 12">DSM 19082</strain>
    </source>
</reference>
<dbReference type="AlphaFoldDB" id="A0A852RGG7"/>
<evidence type="ECO:0000256" key="9">
    <source>
        <dbReference type="SAM" id="Phobius"/>
    </source>
</evidence>
<evidence type="ECO:0000256" key="1">
    <source>
        <dbReference type="ARBA" id="ARBA00004651"/>
    </source>
</evidence>
<evidence type="ECO:0000256" key="3">
    <source>
        <dbReference type="ARBA" id="ARBA00022679"/>
    </source>
</evidence>
<evidence type="ECO:0000256" key="7">
    <source>
        <dbReference type="ARBA" id="ARBA00023315"/>
    </source>
</evidence>
<keyword evidence="2" id="KW-1003">Cell membrane</keyword>
<evidence type="ECO:0000313" key="12">
    <source>
        <dbReference type="Proteomes" id="UP000582231"/>
    </source>
</evidence>
<dbReference type="InterPro" id="IPR050879">
    <property type="entry name" value="Acyltransferase_3"/>
</dbReference>
<dbReference type="PANTHER" id="PTHR23028:SF53">
    <property type="entry name" value="ACYL_TRANSF_3 DOMAIN-CONTAINING PROTEIN"/>
    <property type="match status" value="1"/>
</dbReference>
<evidence type="ECO:0000256" key="4">
    <source>
        <dbReference type="ARBA" id="ARBA00022692"/>
    </source>
</evidence>
<accession>A0A852RGG7</accession>
<feature type="transmembrane region" description="Helical" evidence="9">
    <location>
        <begin position="84"/>
        <end position="106"/>
    </location>
</feature>
<dbReference type="GO" id="GO:0009103">
    <property type="term" value="P:lipopolysaccharide biosynthetic process"/>
    <property type="evidence" value="ECO:0007669"/>
    <property type="project" value="TreeGrafter"/>
</dbReference>
<feature type="transmembrane region" description="Helical" evidence="9">
    <location>
        <begin position="181"/>
        <end position="199"/>
    </location>
</feature>
<keyword evidence="6 9" id="KW-0472">Membrane</keyword>
<dbReference type="EMBL" id="JACCBF010000001">
    <property type="protein sequence ID" value="NYD30255.1"/>
    <property type="molecule type" value="Genomic_DNA"/>
</dbReference>
<dbReference type="GO" id="GO:0005886">
    <property type="term" value="C:plasma membrane"/>
    <property type="evidence" value="ECO:0007669"/>
    <property type="project" value="UniProtKB-SubCell"/>
</dbReference>
<evidence type="ECO:0000256" key="2">
    <source>
        <dbReference type="ARBA" id="ARBA00022475"/>
    </source>
</evidence>